<reference evidence="9" key="1">
    <citation type="submission" date="2017-02" db="UniProtKB">
        <authorList>
            <consortium name="WormBaseParasite"/>
        </authorList>
    </citation>
    <scope>IDENTIFICATION</scope>
</reference>
<dbReference type="WBParaSite" id="TASK_0000522601-mRNA-1">
    <property type="protein sequence ID" value="TASK_0000522601-mRNA-1"/>
    <property type="gene ID" value="TASK_0000522601"/>
</dbReference>
<organism evidence="9">
    <name type="scientific">Taenia asiatica</name>
    <name type="common">Asian tapeworm</name>
    <dbReference type="NCBI Taxonomy" id="60517"/>
    <lineage>
        <taxon>Eukaryota</taxon>
        <taxon>Metazoa</taxon>
        <taxon>Spiralia</taxon>
        <taxon>Lophotrochozoa</taxon>
        <taxon>Platyhelminthes</taxon>
        <taxon>Cestoda</taxon>
        <taxon>Eucestoda</taxon>
        <taxon>Cyclophyllidea</taxon>
        <taxon>Taeniidae</taxon>
        <taxon>Taenia</taxon>
    </lineage>
</organism>
<proteinExistence type="predicted"/>
<dbReference type="FunFam" id="1.10.510.10:FF:001564">
    <property type="entry name" value="Si:dkey-31m14.7"/>
    <property type="match status" value="1"/>
</dbReference>
<dbReference type="PANTHER" id="PTHR24346:SF82">
    <property type="entry name" value="KP78A-RELATED"/>
    <property type="match status" value="1"/>
</dbReference>
<protein>
    <submittedName>
        <fullName evidence="9">Protein kinase domain-containing protein</fullName>
    </submittedName>
</protein>
<dbReference type="GO" id="GO:0035556">
    <property type="term" value="P:intracellular signal transduction"/>
    <property type="evidence" value="ECO:0007669"/>
    <property type="project" value="TreeGrafter"/>
</dbReference>
<keyword evidence="5" id="KW-0067">ATP-binding</keyword>
<reference evidence="7 8" key="2">
    <citation type="submission" date="2018-11" db="EMBL/GenBank/DDBJ databases">
        <authorList>
            <consortium name="Pathogen Informatics"/>
        </authorList>
    </citation>
    <scope>NUCLEOTIDE SEQUENCE [LARGE SCALE GENOMIC DNA]</scope>
</reference>
<evidence type="ECO:0000256" key="3">
    <source>
        <dbReference type="ARBA" id="ARBA00022741"/>
    </source>
</evidence>
<evidence type="ECO:0000256" key="5">
    <source>
        <dbReference type="ARBA" id="ARBA00022840"/>
    </source>
</evidence>
<dbReference type="GO" id="GO:0050321">
    <property type="term" value="F:tau-protein kinase activity"/>
    <property type="evidence" value="ECO:0007669"/>
    <property type="project" value="TreeGrafter"/>
</dbReference>
<evidence type="ECO:0000313" key="9">
    <source>
        <dbReference type="WBParaSite" id="TASK_0000522601-mRNA-1"/>
    </source>
</evidence>
<dbReference type="OrthoDB" id="504170at2759"/>
<keyword evidence="8" id="KW-1185">Reference proteome</keyword>
<dbReference type="EMBL" id="UYRS01018401">
    <property type="protein sequence ID" value="VDK34725.1"/>
    <property type="molecule type" value="Genomic_DNA"/>
</dbReference>
<dbReference type="Proteomes" id="UP000282613">
    <property type="component" value="Unassembled WGS sequence"/>
</dbReference>
<feature type="domain" description="Protein kinase" evidence="6">
    <location>
        <begin position="1"/>
        <end position="166"/>
    </location>
</feature>
<dbReference type="GO" id="GO:0005737">
    <property type="term" value="C:cytoplasm"/>
    <property type="evidence" value="ECO:0007669"/>
    <property type="project" value="TreeGrafter"/>
</dbReference>
<dbReference type="GO" id="GO:0005524">
    <property type="term" value="F:ATP binding"/>
    <property type="evidence" value="ECO:0007669"/>
    <property type="project" value="UniProtKB-KW"/>
</dbReference>
<dbReference type="InterPro" id="IPR000719">
    <property type="entry name" value="Prot_kinase_dom"/>
</dbReference>
<evidence type="ECO:0000256" key="1">
    <source>
        <dbReference type="ARBA" id="ARBA00022527"/>
    </source>
</evidence>
<dbReference type="GO" id="GO:0000226">
    <property type="term" value="P:microtubule cytoskeleton organization"/>
    <property type="evidence" value="ECO:0007669"/>
    <property type="project" value="TreeGrafter"/>
</dbReference>
<accession>A0A0R3W553</accession>
<evidence type="ECO:0000256" key="4">
    <source>
        <dbReference type="ARBA" id="ARBA00022777"/>
    </source>
</evidence>
<evidence type="ECO:0000313" key="7">
    <source>
        <dbReference type="EMBL" id="VDK34725.1"/>
    </source>
</evidence>
<dbReference type="SUPFAM" id="SSF56112">
    <property type="entry name" value="Protein kinase-like (PK-like)"/>
    <property type="match status" value="1"/>
</dbReference>
<sequence length="166" mass="18606">MASCEAEGYVADVFVNENNIVEFRDAGEVFDYLVTHGKMKEKDARIKFRQIVSAVQYCHAKGIVHRDLKFSPLMRSVLQAENLLLDESMNLKIADFGFSNNYSAGRKLDTFCGSPPYAAPELFLGRKYDGPEVDVWSLGVILYTLVSGSLPFDGKNLKVGTRLRSR</sequence>
<dbReference type="SMART" id="SM00220">
    <property type="entry name" value="S_TKc"/>
    <property type="match status" value="1"/>
</dbReference>
<evidence type="ECO:0000313" key="8">
    <source>
        <dbReference type="Proteomes" id="UP000282613"/>
    </source>
</evidence>
<gene>
    <name evidence="7" type="ORF">TASK_LOCUS5227</name>
</gene>
<keyword evidence="4" id="KW-0418">Kinase</keyword>
<dbReference type="PANTHER" id="PTHR24346">
    <property type="entry name" value="MAP/MICROTUBULE AFFINITY-REGULATING KINASE"/>
    <property type="match status" value="1"/>
</dbReference>
<evidence type="ECO:0000256" key="2">
    <source>
        <dbReference type="ARBA" id="ARBA00022679"/>
    </source>
</evidence>
<dbReference type="Pfam" id="PF00069">
    <property type="entry name" value="Pkinase"/>
    <property type="match status" value="1"/>
</dbReference>
<dbReference type="Gene3D" id="1.10.510.10">
    <property type="entry name" value="Transferase(Phosphotransferase) domain 1"/>
    <property type="match status" value="1"/>
</dbReference>
<keyword evidence="2" id="KW-0808">Transferase</keyword>
<evidence type="ECO:0000259" key="6">
    <source>
        <dbReference type="PROSITE" id="PS50011"/>
    </source>
</evidence>
<keyword evidence="3" id="KW-0547">Nucleotide-binding</keyword>
<dbReference type="AlphaFoldDB" id="A0A0R3W553"/>
<dbReference type="PROSITE" id="PS50011">
    <property type="entry name" value="PROTEIN_KINASE_DOM"/>
    <property type="match status" value="1"/>
</dbReference>
<dbReference type="STRING" id="60517.A0A0R3W553"/>
<name>A0A0R3W553_TAEAS</name>
<keyword evidence="1" id="KW-0723">Serine/threonine-protein kinase</keyword>
<dbReference type="InterPro" id="IPR011009">
    <property type="entry name" value="Kinase-like_dom_sf"/>
</dbReference>